<dbReference type="GO" id="GO:0005524">
    <property type="term" value="F:ATP binding"/>
    <property type="evidence" value="ECO:0007669"/>
    <property type="project" value="UniProtKB-KW"/>
</dbReference>
<keyword evidence="1" id="KW-0067">ATP-binding</keyword>
<evidence type="ECO:0000313" key="1">
    <source>
        <dbReference type="EMBL" id="QOV21857.1"/>
    </source>
</evidence>
<dbReference type="Gene3D" id="3.40.50.300">
    <property type="entry name" value="P-loop containing nucleotide triphosphate hydrolases"/>
    <property type="match status" value="1"/>
</dbReference>
<dbReference type="KEGG" id="aee:IM676_14195"/>
<dbReference type="EMBL" id="CP063311">
    <property type="protein sequence ID" value="QOV21857.1"/>
    <property type="molecule type" value="Genomic_DNA"/>
</dbReference>
<dbReference type="SUPFAM" id="SSF52540">
    <property type="entry name" value="P-loop containing nucleoside triphosphate hydrolases"/>
    <property type="match status" value="1"/>
</dbReference>
<name>A0A7U3RY13_9CYAN</name>
<accession>A0A7U3RY13</accession>
<organism evidence="1 2">
    <name type="scientific">Anabaenopsis elenkinii CCIBt3563</name>
    <dbReference type="NCBI Taxonomy" id="2779889"/>
    <lineage>
        <taxon>Bacteria</taxon>
        <taxon>Bacillati</taxon>
        <taxon>Cyanobacteriota</taxon>
        <taxon>Cyanophyceae</taxon>
        <taxon>Nostocales</taxon>
        <taxon>Nodulariaceae</taxon>
        <taxon>Anabaenopsis</taxon>
    </lineage>
</organism>
<keyword evidence="2" id="KW-1185">Reference proteome</keyword>
<protein>
    <submittedName>
        <fullName evidence="1">ATP-binding protein</fullName>
    </submittedName>
</protein>
<reference evidence="2" key="1">
    <citation type="submission" date="2020-10" db="EMBL/GenBank/DDBJ databases">
        <title>Genome-based taxonomic classification of the species Anabaenopsis elenkinii.</title>
        <authorList>
            <person name="Delbaje E."/>
            <person name="Andreote A.P.D."/>
            <person name="Pellegrinetti T.A."/>
            <person name="Cruz R.B."/>
            <person name="Branco L.H.Z."/>
            <person name="Fiore M.F."/>
        </authorList>
    </citation>
    <scope>NUCLEOTIDE SEQUENCE [LARGE SCALE GENOMIC DNA]</scope>
    <source>
        <strain evidence="2">CCIBt3563</strain>
    </source>
</reference>
<dbReference type="InterPro" id="IPR027417">
    <property type="entry name" value="P-loop_NTPase"/>
</dbReference>
<keyword evidence="1" id="KW-0547">Nucleotide-binding</keyword>
<dbReference type="InterPro" id="IPR025662">
    <property type="entry name" value="Sigma_54_int_dom_ATP-bd_1"/>
</dbReference>
<dbReference type="AlphaFoldDB" id="A0A7U3RY13"/>
<sequence>MASINDIIKREVNPFDLVNLRTGNFWGQNQDSNSMVESIHQEVITETENLLNLVVKDNISRTILLIGDSGSGKSYLLGRVKRQLNPKAFFAYITPWVDDNYIWRHILRATVDSLIQVPDGQQESQLILWLKNLSAFTQGNLKNKPFNDSIWQLLLNDRQKFIKQLKRNYQTAGIYNPDNYFGVLHDLTDPELYPLACEWLRGDDLSEESMQALRVKQCIDTEDAAKQILANFGKISTATQPIVLCFDQVESIPNFLSNPQTIFRVNTTIHNENIHNFLIIITLVLDPWRQTRDHIPQSDQARIDREIFLKQIDLKQAEALWYYQLQTIYQQAQPKPESPIFPLNIQLLEKNFPGGKTNPRNALMLGRSEYQKYKVSLLNIGQTILIDLLQQPQKQPINFKVRKNDFSGSFDSEEKDRAEFQLLWQQEYKKYQGKLSKISLLSSPELVRMLQEALEALQLQSVKSKMIAGKYASYSLSYQHRGSREKIGVVWTEDSNMMNFFHVMNACHKAVQQNLCQKLVLIRISNVGKPQLKCYQTYSQIFNSTQHIHIKPTLQSVHYLATYHSLVNSALSQELFIGNKNINLQTLQSFIRECKVLQKCVLLQDLGIITNPQPNDDSNFNRNAKQDLRPIKEFLFNVITTQGLMGVPILISQAASQFPNVKETETHLLIDLLCQEKKVKIVNPHDEVKKQLICLLN</sequence>
<dbReference type="RefSeq" id="WP_200987499.1">
    <property type="nucleotide sequence ID" value="NZ_CP063311.1"/>
</dbReference>
<gene>
    <name evidence="1" type="ORF">IM676_14195</name>
</gene>
<proteinExistence type="predicted"/>
<dbReference type="Proteomes" id="UP000593846">
    <property type="component" value="Chromosome"/>
</dbReference>
<evidence type="ECO:0000313" key="2">
    <source>
        <dbReference type="Proteomes" id="UP000593846"/>
    </source>
</evidence>
<dbReference type="PROSITE" id="PS00675">
    <property type="entry name" value="SIGMA54_INTERACT_1"/>
    <property type="match status" value="1"/>
</dbReference>